<dbReference type="Proteomes" id="UP000310636">
    <property type="component" value="Unassembled WGS sequence"/>
</dbReference>
<dbReference type="RefSeq" id="WP_136373704.1">
    <property type="nucleotide sequence ID" value="NZ_SSOB01000064.1"/>
</dbReference>
<protein>
    <submittedName>
        <fullName evidence="3">Uncharacterized protein</fullName>
    </submittedName>
</protein>
<feature type="chain" id="PRO_5020455016" evidence="2">
    <location>
        <begin position="34"/>
        <end position="345"/>
    </location>
</feature>
<proteinExistence type="predicted"/>
<gene>
    <name evidence="3" type="ORF">E6C55_30935</name>
</gene>
<feature type="signal peptide" evidence="2">
    <location>
        <begin position="1"/>
        <end position="33"/>
    </location>
</feature>
<evidence type="ECO:0000256" key="1">
    <source>
        <dbReference type="SAM" id="MobiDB-lite"/>
    </source>
</evidence>
<evidence type="ECO:0000313" key="4">
    <source>
        <dbReference type="Proteomes" id="UP000310636"/>
    </source>
</evidence>
<sequence>MNTMIGKTLGSNRKLLLVAMASALALGSLTACANNDNNGAGSSAPSSPSASASAPEATTPAPSQDSQDAEIAAAFKKKIEAQATLADLNAALDADIAKVSAETADELLRQLLAVYETDLPKQQTAFEADALQQQLQKLDWTFTEEQLNKIEDEASRKMALDALAGGYKLETAEGFVFPVVDYGKLKRFDANVSPAMKDYIALLAAESDNKTAADGGLVISWDELASRTLAAEQYVTNYPDSPEKEAATTLYLRYLTNLLYGLDNTPIFDYNTYKILPEITDLYKKIASEHPDTATAKLAQQFLDVLDKTDGYVFRKGDDGGQTNLPEVQQFRDGLEAQARSLLGS</sequence>
<accession>A0A4S4BFG1</accession>
<dbReference type="AlphaFoldDB" id="A0A4S4BFG1"/>
<dbReference type="EMBL" id="SSOB01000064">
    <property type="protein sequence ID" value="THF73056.1"/>
    <property type="molecule type" value="Genomic_DNA"/>
</dbReference>
<keyword evidence="2" id="KW-0732">Signal</keyword>
<evidence type="ECO:0000256" key="2">
    <source>
        <dbReference type="SAM" id="SignalP"/>
    </source>
</evidence>
<organism evidence="3 4">
    <name type="scientific">Cohnella fermenti</name>
    <dbReference type="NCBI Taxonomy" id="2565925"/>
    <lineage>
        <taxon>Bacteria</taxon>
        <taxon>Bacillati</taxon>
        <taxon>Bacillota</taxon>
        <taxon>Bacilli</taxon>
        <taxon>Bacillales</taxon>
        <taxon>Paenibacillaceae</taxon>
        <taxon>Cohnella</taxon>
    </lineage>
</organism>
<feature type="region of interest" description="Disordered" evidence="1">
    <location>
        <begin position="38"/>
        <end position="68"/>
    </location>
</feature>
<dbReference type="PROSITE" id="PS51257">
    <property type="entry name" value="PROKAR_LIPOPROTEIN"/>
    <property type="match status" value="1"/>
</dbReference>
<evidence type="ECO:0000313" key="3">
    <source>
        <dbReference type="EMBL" id="THF73056.1"/>
    </source>
</evidence>
<dbReference type="OrthoDB" id="1707591at2"/>
<keyword evidence="4" id="KW-1185">Reference proteome</keyword>
<reference evidence="3 4" key="1">
    <citation type="submission" date="2019-04" db="EMBL/GenBank/DDBJ databases">
        <title>Cohnella sp. nov. isolated from preserved vegetables.</title>
        <authorList>
            <person name="Lin S.-Y."/>
            <person name="Hung M.-H."/>
            <person name="Young C.-C."/>
        </authorList>
    </citation>
    <scope>NUCLEOTIDE SEQUENCE [LARGE SCALE GENOMIC DNA]</scope>
    <source>
        <strain evidence="3 4">CC-MHH1044</strain>
    </source>
</reference>
<name>A0A4S4BFG1_9BACL</name>
<comment type="caution">
    <text evidence="3">The sequence shown here is derived from an EMBL/GenBank/DDBJ whole genome shotgun (WGS) entry which is preliminary data.</text>
</comment>